<organism evidence="3">
    <name type="scientific">Lichtheimia ramosa</name>
    <dbReference type="NCBI Taxonomy" id="688394"/>
    <lineage>
        <taxon>Eukaryota</taxon>
        <taxon>Fungi</taxon>
        <taxon>Fungi incertae sedis</taxon>
        <taxon>Mucoromycota</taxon>
        <taxon>Mucoromycotina</taxon>
        <taxon>Mucoromycetes</taxon>
        <taxon>Mucorales</taxon>
        <taxon>Lichtheimiaceae</taxon>
        <taxon>Lichtheimia</taxon>
    </lineage>
</organism>
<proteinExistence type="predicted"/>
<feature type="compositionally biased region" description="Polar residues" evidence="2">
    <location>
        <begin position="331"/>
        <end position="345"/>
    </location>
</feature>
<evidence type="ECO:0000256" key="1">
    <source>
        <dbReference type="SAM" id="Coils"/>
    </source>
</evidence>
<feature type="compositionally biased region" description="Acidic residues" evidence="2">
    <location>
        <begin position="282"/>
        <end position="292"/>
    </location>
</feature>
<feature type="compositionally biased region" description="Pro residues" evidence="2">
    <location>
        <begin position="187"/>
        <end position="199"/>
    </location>
</feature>
<dbReference type="AlphaFoldDB" id="A0A077WB67"/>
<evidence type="ECO:0000313" key="3">
    <source>
        <dbReference type="EMBL" id="CDS04535.1"/>
    </source>
</evidence>
<feature type="coiled-coil region" evidence="1">
    <location>
        <begin position="494"/>
        <end position="528"/>
    </location>
</feature>
<feature type="compositionally biased region" description="Pro residues" evidence="2">
    <location>
        <begin position="247"/>
        <end position="256"/>
    </location>
</feature>
<feature type="compositionally biased region" description="Low complexity" evidence="2">
    <location>
        <begin position="115"/>
        <end position="141"/>
    </location>
</feature>
<name>A0A077WB67_9FUNG</name>
<reference evidence="3" key="1">
    <citation type="journal article" date="2014" name="Genome Announc.">
        <title>De novo whole-genome sequence and genome annotation of Lichtheimia ramosa.</title>
        <authorList>
            <person name="Linde J."/>
            <person name="Schwartze V."/>
            <person name="Binder U."/>
            <person name="Lass-Florl C."/>
            <person name="Voigt K."/>
            <person name="Horn F."/>
        </authorList>
    </citation>
    <scope>NUCLEOTIDE SEQUENCE</scope>
    <source>
        <strain evidence="3">JMRC FSU:6197</strain>
    </source>
</reference>
<feature type="compositionally biased region" description="Basic and acidic residues" evidence="2">
    <location>
        <begin position="299"/>
        <end position="312"/>
    </location>
</feature>
<feature type="compositionally biased region" description="Low complexity" evidence="2">
    <location>
        <begin position="200"/>
        <end position="214"/>
    </location>
</feature>
<feature type="compositionally biased region" description="Basic and acidic residues" evidence="2">
    <location>
        <begin position="76"/>
        <end position="100"/>
    </location>
</feature>
<feature type="region of interest" description="Disordered" evidence="2">
    <location>
        <begin position="1"/>
        <end position="28"/>
    </location>
</feature>
<evidence type="ECO:0000256" key="2">
    <source>
        <dbReference type="SAM" id="MobiDB-lite"/>
    </source>
</evidence>
<feature type="region of interest" description="Disordered" evidence="2">
    <location>
        <begin position="76"/>
        <end position="366"/>
    </location>
</feature>
<sequence>MHTENEGTLELSHKRSKRFLERRRGSRPLQSLSANRLPPLVFLGAEEYRRQHPDGVFIPHKRKHIADFAVQVDKENRHDENYSNKIPRIDKSVGKSATKEHHTRRSSILQIRSQTLAPAPLSSYSPPTALRSSRSPSAAPLPSDPLPAAPLSSRSPPAVPLSSPSPPPASQSSQAAAAAPLSSHSPPVVPLSSPSPPPASQSSQASPPALQSRQSPPPVLQSPHQQHQSPPAAQSPQQQHQSSQQPQSPPPTPPVQSPQQQLQSNKSADHHDTAPEMGGIPDDFDFEFDIDFGDNGASVHEEQEDRRLETTNEKSTPSQQDVAYNPKVSAHSKQGDQPVTRQQEPTAVYNDEENRDDYAATSSESDIDQQEIMESLLEKLAQHKVHLYDVDAADSIEMIKDKLHDAILDTDVKITGKTAFVPIRMVQKALEVIQTAVANATNIQDDMVQNLLQMFLDCIMDPLGVHLGTLRNQQKFNLKIKRVRRDSQSVRVKSLSAQQQVRKIREEADQLNDARKKIQKERESYMEIKGLLDALDNIS</sequence>
<feature type="compositionally biased region" description="Low complexity" evidence="2">
    <location>
        <begin position="170"/>
        <end position="186"/>
    </location>
</feature>
<dbReference type="OrthoDB" id="2290046at2759"/>
<accession>A0A077WB67</accession>
<feature type="compositionally biased region" description="Low complexity" evidence="2">
    <location>
        <begin position="221"/>
        <end position="246"/>
    </location>
</feature>
<feature type="compositionally biased region" description="Polar residues" evidence="2">
    <location>
        <begin position="313"/>
        <end position="322"/>
    </location>
</feature>
<protein>
    <submittedName>
        <fullName evidence="3">Uncharacterized protein</fullName>
    </submittedName>
</protein>
<feature type="compositionally biased region" description="Pro residues" evidence="2">
    <location>
        <begin position="157"/>
        <end position="169"/>
    </location>
</feature>
<gene>
    <name evidence="3" type="ORF">LRAMOSA07191</name>
</gene>
<keyword evidence="1" id="KW-0175">Coiled coil</keyword>
<dbReference type="EMBL" id="LK023315">
    <property type="protein sequence ID" value="CDS04535.1"/>
    <property type="molecule type" value="Genomic_DNA"/>
</dbReference>